<keyword evidence="1" id="KW-0472">Membrane</keyword>
<accession>A0AAW2EGH3</accession>
<proteinExistence type="predicted"/>
<keyword evidence="1" id="KW-1133">Transmembrane helix</keyword>
<protein>
    <submittedName>
        <fullName evidence="2">Uncharacterized protein</fullName>
    </submittedName>
</protein>
<evidence type="ECO:0000313" key="3">
    <source>
        <dbReference type="Proteomes" id="UP001430953"/>
    </source>
</evidence>
<dbReference type="Proteomes" id="UP001430953">
    <property type="component" value="Unassembled WGS sequence"/>
</dbReference>
<feature type="transmembrane region" description="Helical" evidence="1">
    <location>
        <begin position="139"/>
        <end position="157"/>
    </location>
</feature>
<organism evidence="2 3">
    <name type="scientific">Cardiocondyla obscurior</name>
    <dbReference type="NCBI Taxonomy" id="286306"/>
    <lineage>
        <taxon>Eukaryota</taxon>
        <taxon>Metazoa</taxon>
        <taxon>Ecdysozoa</taxon>
        <taxon>Arthropoda</taxon>
        <taxon>Hexapoda</taxon>
        <taxon>Insecta</taxon>
        <taxon>Pterygota</taxon>
        <taxon>Neoptera</taxon>
        <taxon>Endopterygota</taxon>
        <taxon>Hymenoptera</taxon>
        <taxon>Apocrita</taxon>
        <taxon>Aculeata</taxon>
        <taxon>Formicoidea</taxon>
        <taxon>Formicidae</taxon>
        <taxon>Myrmicinae</taxon>
        <taxon>Cardiocondyla</taxon>
    </lineage>
</organism>
<sequence length="158" mass="18366">MGRRRGRECARSVHKNVREKCCRYRSHRQRFPSNEKSMLHLNLPSLPPARLPKCKFFMKIRRAANAGKKQRYCKVRPRFLPWRRQDSRGGVRSAYKRDRLRWNFPLSCNYIYGTRVGVYPSAPRAAQYEATVPSRRSHLSLATLVAVVAVAVALRPSP</sequence>
<keyword evidence="1" id="KW-0812">Transmembrane</keyword>
<evidence type="ECO:0000256" key="1">
    <source>
        <dbReference type="SAM" id="Phobius"/>
    </source>
</evidence>
<evidence type="ECO:0000313" key="2">
    <source>
        <dbReference type="EMBL" id="KAL0101441.1"/>
    </source>
</evidence>
<reference evidence="2 3" key="1">
    <citation type="submission" date="2023-03" db="EMBL/GenBank/DDBJ databases">
        <title>High recombination rates correlate with genetic variation in Cardiocondyla obscurior ants.</title>
        <authorList>
            <person name="Errbii M."/>
        </authorList>
    </citation>
    <scope>NUCLEOTIDE SEQUENCE [LARGE SCALE GENOMIC DNA]</scope>
    <source>
        <strain evidence="2">Alpha-2009</strain>
        <tissue evidence="2">Whole body</tissue>
    </source>
</reference>
<name>A0AAW2EGH3_9HYME</name>
<dbReference type="AlphaFoldDB" id="A0AAW2EGH3"/>
<gene>
    <name evidence="2" type="ORF">PUN28_018936</name>
</gene>
<dbReference type="EMBL" id="JADYXP020000024">
    <property type="protein sequence ID" value="KAL0101441.1"/>
    <property type="molecule type" value="Genomic_DNA"/>
</dbReference>
<comment type="caution">
    <text evidence="2">The sequence shown here is derived from an EMBL/GenBank/DDBJ whole genome shotgun (WGS) entry which is preliminary data.</text>
</comment>
<keyword evidence="3" id="KW-1185">Reference proteome</keyword>